<dbReference type="NCBIfam" id="TIGR00237">
    <property type="entry name" value="xseA"/>
    <property type="match status" value="1"/>
</dbReference>
<dbReference type="Pfam" id="PF02601">
    <property type="entry name" value="Exonuc_VII_L"/>
    <property type="match status" value="1"/>
</dbReference>
<dbReference type="InterPro" id="IPR003753">
    <property type="entry name" value="Exonuc_VII_L"/>
</dbReference>
<keyword evidence="1 5" id="KW-0963">Cytoplasm</keyword>
<dbReference type="Pfam" id="PF13742">
    <property type="entry name" value="tRNA_anti_2"/>
    <property type="match status" value="1"/>
</dbReference>
<name>A0ABP5YRW8_9MICO</name>
<evidence type="ECO:0000256" key="7">
    <source>
        <dbReference type="SAM" id="MobiDB-lite"/>
    </source>
</evidence>
<feature type="region of interest" description="Disordered" evidence="7">
    <location>
        <begin position="401"/>
        <end position="498"/>
    </location>
</feature>
<evidence type="ECO:0000256" key="5">
    <source>
        <dbReference type="HAMAP-Rule" id="MF_00378"/>
    </source>
</evidence>
<organism evidence="10 11">
    <name type="scientific">Terrabacter carboxydivorans</name>
    <dbReference type="NCBI Taxonomy" id="619730"/>
    <lineage>
        <taxon>Bacteria</taxon>
        <taxon>Bacillati</taxon>
        <taxon>Actinomycetota</taxon>
        <taxon>Actinomycetes</taxon>
        <taxon>Micrococcales</taxon>
        <taxon>Intrasporangiaceae</taxon>
        <taxon>Terrabacter</taxon>
    </lineage>
</organism>
<evidence type="ECO:0000313" key="11">
    <source>
        <dbReference type="Proteomes" id="UP001500730"/>
    </source>
</evidence>
<dbReference type="HAMAP" id="MF_00378">
    <property type="entry name" value="Exonuc_7_L"/>
    <property type="match status" value="1"/>
</dbReference>
<comment type="caution">
    <text evidence="10">The sequence shown here is derived from an EMBL/GenBank/DDBJ whole genome shotgun (WGS) entry which is preliminary data.</text>
</comment>
<evidence type="ECO:0000256" key="2">
    <source>
        <dbReference type="ARBA" id="ARBA00022722"/>
    </source>
</evidence>
<dbReference type="EC" id="3.1.11.6" evidence="5"/>
<protein>
    <recommendedName>
        <fullName evidence="5">Exodeoxyribonuclease 7 large subunit</fullName>
        <ecNumber evidence="5">3.1.11.6</ecNumber>
    </recommendedName>
    <alternativeName>
        <fullName evidence="5">Exodeoxyribonuclease VII large subunit</fullName>
        <shortName evidence="5">Exonuclease VII large subunit</shortName>
    </alternativeName>
</protein>
<evidence type="ECO:0000259" key="9">
    <source>
        <dbReference type="Pfam" id="PF13742"/>
    </source>
</evidence>
<keyword evidence="2 5" id="KW-0540">Nuclease</keyword>
<feature type="compositionally biased region" description="Low complexity" evidence="7">
    <location>
        <begin position="489"/>
        <end position="498"/>
    </location>
</feature>
<evidence type="ECO:0000313" key="10">
    <source>
        <dbReference type="EMBL" id="GAA2482237.1"/>
    </source>
</evidence>
<keyword evidence="11" id="KW-1185">Reference proteome</keyword>
<comment type="subunit">
    <text evidence="5">Heterooligomer composed of large and small subunits.</text>
</comment>
<dbReference type="PANTHER" id="PTHR30008:SF0">
    <property type="entry name" value="EXODEOXYRIBONUCLEASE 7 LARGE SUBUNIT"/>
    <property type="match status" value="1"/>
</dbReference>
<accession>A0ABP5YRW8</accession>
<dbReference type="InterPro" id="IPR020579">
    <property type="entry name" value="Exonuc_VII_lsu_C"/>
</dbReference>
<keyword evidence="4 5" id="KW-0269">Exonuclease</keyword>
<comment type="similarity">
    <text evidence="5 6">Belongs to the XseA family.</text>
</comment>
<feature type="compositionally biased region" description="Low complexity" evidence="7">
    <location>
        <begin position="429"/>
        <end position="447"/>
    </location>
</feature>
<dbReference type="InterPro" id="IPR025824">
    <property type="entry name" value="OB-fold_nuc-bd_dom"/>
</dbReference>
<comment type="function">
    <text evidence="5">Bidirectionally degrades single-stranded DNA into large acid-insoluble oligonucleotides, which are then degraded further into small acid-soluble oligonucleotides.</text>
</comment>
<keyword evidence="3 5" id="KW-0378">Hydrolase</keyword>
<comment type="catalytic activity">
    <reaction evidence="5 6">
        <text>Exonucleolytic cleavage in either 5'- to 3'- or 3'- to 5'-direction to yield nucleoside 5'-phosphates.</text>
        <dbReference type="EC" id="3.1.11.6"/>
    </reaction>
</comment>
<dbReference type="PANTHER" id="PTHR30008">
    <property type="entry name" value="EXODEOXYRIBONUCLEASE 7 LARGE SUBUNIT"/>
    <property type="match status" value="1"/>
</dbReference>
<feature type="compositionally biased region" description="Low complexity" evidence="7">
    <location>
        <begin position="455"/>
        <end position="471"/>
    </location>
</feature>
<comment type="subcellular location">
    <subcellularLocation>
        <location evidence="5 6">Cytoplasm</location>
    </subcellularLocation>
</comment>
<reference evidence="11" key="1">
    <citation type="journal article" date="2019" name="Int. J. Syst. Evol. Microbiol.">
        <title>The Global Catalogue of Microorganisms (GCM) 10K type strain sequencing project: providing services to taxonomists for standard genome sequencing and annotation.</title>
        <authorList>
            <consortium name="The Broad Institute Genomics Platform"/>
            <consortium name="The Broad Institute Genome Sequencing Center for Infectious Disease"/>
            <person name="Wu L."/>
            <person name="Ma J."/>
        </authorList>
    </citation>
    <scope>NUCLEOTIDE SEQUENCE [LARGE SCALE GENOMIC DNA]</scope>
    <source>
        <strain evidence="11">JCM 16259</strain>
    </source>
</reference>
<sequence length="498" mass="53230">MTSPLPDKAADTTAEQPWPVRVLSLKISDYVDRMSQLWVEGQVMQFNPRGGTAFLTLRDPDVDMSLSVSVPMNAVNAMPIPLAQGARVVLQAKPTFWTKRGTLQLEGRQIRPVGIGDLLARVEILKRTLAAEGVFDAGRKRPIPFLPHRVGLITGRNSAAEKDVVENARRRWPAVVFEIREVAVQGTSAVTEVVEALRELDAMRSVDVIVIARGGGALEELLPFSNEAMIRAVAQARTPVISAIGHDVDTPLLDLVADWRASTPTDAGKKVVPDAAHERALVDGARDRVRRAMVRRVEAERSGLRSLVSRPVMADPVALVRVRRQEVAALRVRAATRMEARLHRAADQAEHLRRQVVALSPQSTLERGYAVVQHRDGRIVMDQDDVGVGELLRVRVARGDFGVRPVSPGPEDANPKAPAPRTPARKRSSAATAAGPAGATGAGAATTRKPRQPRKASAPKPASRPADAAGSGSTGGADGAGDKDRADDAAGAAGDLTS</sequence>
<feature type="domain" description="OB-fold nucleic acid binding" evidence="9">
    <location>
        <begin position="19"/>
        <end position="111"/>
    </location>
</feature>
<gene>
    <name evidence="5 10" type="primary">xseA</name>
    <name evidence="10" type="ORF">GCM10009858_20030</name>
</gene>
<evidence type="ECO:0000256" key="1">
    <source>
        <dbReference type="ARBA" id="ARBA00022490"/>
    </source>
</evidence>
<evidence type="ECO:0000256" key="3">
    <source>
        <dbReference type="ARBA" id="ARBA00022801"/>
    </source>
</evidence>
<feature type="domain" description="Exonuclease VII large subunit C-terminal" evidence="8">
    <location>
        <begin position="134"/>
        <end position="355"/>
    </location>
</feature>
<dbReference type="RefSeq" id="WP_344254951.1">
    <property type="nucleotide sequence ID" value="NZ_BAAARE010000008.1"/>
</dbReference>
<dbReference type="CDD" id="cd04489">
    <property type="entry name" value="ExoVII_LU_OBF"/>
    <property type="match status" value="1"/>
</dbReference>
<evidence type="ECO:0000256" key="6">
    <source>
        <dbReference type="RuleBase" id="RU004355"/>
    </source>
</evidence>
<evidence type="ECO:0000256" key="4">
    <source>
        <dbReference type="ARBA" id="ARBA00022839"/>
    </source>
</evidence>
<proteinExistence type="inferred from homology"/>
<evidence type="ECO:0000259" key="8">
    <source>
        <dbReference type="Pfam" id="PF02601"/>
    </source>
</evidence>
<dbReference type="EMBL" id="BAAARE010000008">
    <property type="protein sequence ID" value="GAA2482237.1"/>
    <property type="molecule type" value="Genomic_DNA"/>
</dbReference>
<dbReference type="Proteomes" id="UP001500730">
    <property type="component" value="Unassembled WGS sequence"/>
</dbReference>